<evidence type="ECO:0000256" key="2">
    <source>
        <dbReference type="ARBA" id="ARBA00002704"/>
    </source>
</evidence>
<organism evidence="9 10">
    <name type="scientific">Kluyveromyces lactis (strain ATCC 8585 / CBS 2359 / DSM 70799 / NBRC 1267 / NRRL Y-1140 / WM37)</name>
    <name type="common">Yeast</name>
    <name type="synonym">Candida sphaerica</name>
    <dbReference type="NCBI Taxonomy" id="284590"/>
    <lineage>
        <taxon>Eukaryota</taxon>
        <taxon>Fungi</taxon>
        <taxon>Dikarya</taxon>
        <taxon>Ascomycota</taxon>
        <taxon>Saccharomycotina</taxon>
        <taxon>Saccharomycetes</taxon>
        <taxon>Saccharomycetales</taxon>
        <taxon>Saccharomycetaceae</taxon>
        <taxon>Kluyveromyces</taxon>
    </lineage>
</organism>
<evidence type="ECO:0000256" key="4">
    <source>
        <dbReference type="ARBA" id="ARBA00011881"/>
    </source>
</evidence>
<evidence type="ECO:0000313" key="9">
    <source>
        <dbReference type="EMBL" id="CAH01578.1"/>
    </source>
</evidence>
<dbReference type="InterPro" id="IPR036817">
    <property type="entry name" value="Transthyretin/HIU_hydrolase_sf"/>
</dbReference>
<keyword evidence="5 7" id="KW-0659">Purine metabolism</keyword>
<dbReference type="GO" id="GO:0033971">
    <property type="term" value="F:hydroxyisourate hydrolase activity"/>
    <property type="evidence" value="ECO:0007669"/>
    <property type="project" value="UniProtKB-EC"/>
</dbReference>
<evidence type="ECO:0000259" key="8">
    <source>
        <dbReference type="Pfam" id="PF00576"/>
    </source>
</evidence>
<dbReference type="InParanoid" id="Q6CTL2"/>
<reference evidence="9 10" key="1">
    <citation type="journal article" date="2004" name="Nature">
        <title>Genome evolution in yeasts.</title>
        <authorList>
            <consortium name="Genolevures"/>
            <person name="Dujon B."/>
            <person name="Sherman D."/>
            <person name="Fischer G."/>
            <person name="Durrens P."/>
            <person name="Casaregola S."/>
            <person name="Lafontaine I."/>
            <person name="de Montigny J."/>
            <person name="Marck C."/>
            <person name="Neuveglise C."/>
            <person name="Talla E."/>
            <person name="Goffard N."/>
            <person name="Frangeul L."/>
            <person name="Aigle M."/>
            <person name="Anthouard V."/>
            <person name="Babour A."/>
            <person name="Barbe V."/>
            <person name="Barnay S."/>
            <person name="Blanchin S."/>
            <person name="Beckerich J.M."/>
            <person name="Beyne E."/>
            <person name="Bleykasten C."/>
            <person name="Boisrame A."/>
            <person name="Boyer J."/>
            <person name="Cattolico L."/>
            <person name="Confanioleri F."/>
            <person name="de Daruvar A."/>
            <person name="Despons L."/>
            <person name="Fabre E."/>
            <person name="Fairhead C."/>
            <person name="Ferry-Dumazet H."/>
            <person name="Groppi A."/>
            <person name="Hantraye F."/>
            <person name="Hennequin C."/>
            <person name="Jauniaux N."/>
            <person name="Joyet P."/>
            <person name="Kachouri R."/>
            <person name="Kerrest A."/>
            <person name="Koszul R."/>
            <person name="Lemaire M."/>
            <person name="Lesur I."/>
            <person name="Ma L."/>
            <person name="Muller H."/>
            <person name="Nicaud J.M."/>
            <person name="Nikolski M."/>
            <person name="Oztas S."/>
            <person name="Ozier-Kalogeropoulos O."/>
            <person name="Pellenz S."/>
            <person name="Potier S."/>
            <person name="Richard G.F."/>
            <person name="Straub M.L."/>
            <person name="Suleau A."/>
            <person name="Swennene D."/>
            <person name="Tekaia F."/>
            <person name="Wesolowski-Louvel M."/>
            <person name="Westhof E."/>
            <person name="Wirth B."/>
            <person name="Zeniou-Meyer M."/>
            <person name="Zivanovic I."/>
            <person name="Bolotin-Fukuhara M."/>
            <person name="Thierry A."/>
            <person name="Bouchier C."/>
            <person name="Caudron B."/>
            <person name="Scarpelli C."/>
            <person name="Gaillardin C."/>
            <person name="Weissenbach J."/>
            <person name="Wincker P."/>
            <person name="Souciet J.L."/>
        </authorList>
    </citation>
    <scope>NUCLEOTIDE SEQUENCE [LARGE SCALE GENOMIC DNA]</scope>
    <source>
        <strain evidence="10">ATCC 8585 / CBS 2359 / DSM 70799 / NBRC 1267 / NRRL Y-1140 / WM37</strain>
    </source>
</reference>
<dbReference type="EMBL" id="CR382123">
    <property type="protein sequence ID" value="CAH01578.1"/>
    <property type="molecule type" value="Genomic_DNA"/>
</dbReference>
<dbReference type="PaxDb" id="284590-Q6CTL2"/>
<comment type="similarity">
    <text evidence="3 7">Belongs to the transthyretin family. 5-hydroxyisourate hydrolase subfamily.</text>
</comment>
<evidence type="ECO:0000256" key="5">
    <source>
        <dbReference type="ARBA" id="ARBA00022631"/>
    </source>
</evidence>
<dbReference type="PANTHER" id="PTHR10395:SF7">
    <property type="entry name" value="5-HYDROXYISOURATE HYDROLASE"/>
    <property type="match status" value="1"/>
</dbReference>
<dbReference type="PANTHER" id="PTHR10395">
    <property type="entry name" value="URICASE AND TRANSTHYRETIN-RELATED"/>
    <property type="match status" value="1"/>
</dbReference>
<dbReference type="Gene3D" id="2.60.40.180">
    <property type="entry name" value="Transthyretin/hydroxyisourate hydrolase domain"/>
    <property type="match status" value="1"/>
</dbReference>
<feature type="domain" description="Transthyretin/hydroxyisourate hydrolase" evidence="8">
    <location>
        <begin position="5"/>
        <end position="144"/>
    </location>
</feature>
<evidence type="ECO:0000256" key="6">
    <source>
        <dbReference type="ARBA" id="ARBA00022801"/>
    </source>
</evidence>
<dbReference type="NCBIfam" id="TIGR02962">
    <property type="entry name" value="hdxy_isourate"/>
    <property type="match status" value="1"/>
</dbReference>
<dbReference type="SUPFAM" id="SSF49472">
    <property type="entry name" value="Transthyretin (synonym: prealbumin)"/>
    <property type="match status" value="1"/>
</dbReference>
<keyword evidence="6 7" id="KW-0378">Hydrolase</keyword>
<dbReference type="Proteomes" id="UP000000598">
    <property type="component" value="Chromosome C"/>
</dbReference>
<gene>
    <name evidence="9" type="ORF">KLLA0_C11803g</name>
</gene>
<dbReference type="Pfam" id="PF00576">
    <property type="entry name" value="Transthyretin"/>
    <property type="match status" value="1"/>
</dbReference>
<dbReference type="InterPro" id="IPR023416">
    <property type="entry name" value="Transthyretin/HIU_hydrolase_d"/>
</dbReference>
<evidence type="ECO:0000256" key="7">
    <source>
        <dbReference type="RuleBase" id="RU361270"/>
    </source>
</evidence>
<dbReference type="EC" id="3.5.2.17" evidence="7"/>
<dbReference type="AlphaFoldDB" id="Q6CTL2"/>
<comment type="catalytic activity">
    <reaction evidence="1 7">
        <text>5-hydroxyisourate + H2O = 5-hydroxy-2-oxo-4-ureido-2,5-dihydro-1H-imidazole-5-carboxylate + H(+)</text>
        <dbReference type="Rhea" id="RHEA:23736"/>
        <dbReference type="ChEBI" id="CHEBI:15377"/>
        <dbReference type="ChEBI" id="CHEBI:15378"/>
        <dbReference type="ChEBI" id="CHEBI:18072"/>
        <dbReference type="ChEBI" id="CHEBI:58639"/>
        <dbReference type="EC" id="3.5.2.17"/>
    </reaction>
</comment>
<evidence type="ECO:0000256" key="1">
    <source>
        <dbReference type="ARBA" id="ARBA00001043"/>
    </source>
</evidence>
<dbReference type="GeneID" id="2892522"/>
<evidence type="ECO:0000313" key="10">
    <source>
        <dbReference type="Proteomes" id="UP000000598"/>
    </source>
</evidence>
<protein>
    <recommendedName>
        <fullName evidence="7">5-hydroxyisourate hydrolase</fullName>
        <shortName evidence="7">HIU hydrolase</shortName>
        <shortName evidence="7">HIUHase</shortName>
        <ecNumber evidence="7">3.5.2.17</ecNumber>
    </recommendedName>
</protein>
<dbReference type="RefSeq" id="XP_452727.1">
    <property type="nucleotide sequence ID" value="XM_452727.1"/>
</dbReference>
<dbReference type="InterPro" id="IPR014306">
    <property type="entry name" value="Hydroxyisourate_hydrolase"/>
</dbReference>
<dbReference type="KEGG" id="kla:KLLA0_C11803g"/>
<dbReference type="STRING" id="284590.Q6CTL2"/>
<dbReference type="GO" id="GO:0006144">
    <property type="term" value="P:purine nucleobase metabolic process"/>
    <property type="evidence" value="ECO:0007669"/>
    <property type="project" value="UniProtKB-KW"/>
</dbReference>
<dbReference type="eggNOG" id="KOG3006">
    <property type="taxonomic scope" value="Eukaryota"/>
</dbReference>
<name>Q6CTL2_KLULA</name>
<dbReference type="OMA" id="CSENQNY"/>
<evidence type="ECO:0000256" key="3">
    <source>
        <dbReference type="ARBA" id="ARBA00009850"/>
    </source>
</evidence>
<sequence>MSVPLTCHILDTVSGKPAESVVCTLSHLTLNSDNDTAIIESESQFAIAKTNADGRVTQWIFKPDPSERSHLKELGVVETSTGKLEWQSLKPGTYKIRFHTGNYFKQKKEPSFFPFVDIVFEVSDTRHYHIPLLLSNYGYSTYRGS</sequence>
<accession>Q6CTL2</accession>
<dbReference type="HOGENOM" id="CLU_115536_0_1_1"/>
<comment type="subunit">
    <text evidence="4 7">Homotetramer.</text>
</comment>
<dbReference type="CDD" id="cd05822">
    <property type="entry name" value="TLP_HIUase"/>
    <property type="match status" value="1"/>
</dbReference>
<keyword evidence="10" id="KW-1185">Reference proteome</keyword>
<comment type="function">
    <text evidence="2">Catalyzes the hydrolysis of 5-hydroxyisourate (HIU) to 2-oxo-4-hydroxy-4-carboxy-5-ureidoimidazoline (OHCU).</text>
</comment>
<proteinExistence type="inferred from homology"/>